<dbReference type="EMBL" id="CP042807">
    <property type="protein sequence ID" value="QEE24820.1"/>
    <property type="molecule type" value="Genomic_DNA"/>
</dbReference>
<evidence type="ECO:0000313" key="2">
    <source>
        <dbReference type="EMBL" id="QEE24820.1"/>
    </source>
</evidence>
<sequence>MRRTALFLATALLASPLLAQTPTKIYAQQLVDEALATHPDIAIMAMHVTPPKQTDNVIIASNIGRIGKKADSDDMGVVNTGKPAIAVNKEGDHFEIELPLQDVTKDTVGAVSIVYPYKAGDDKAALVKHAEAVRDELRRKISNVANLTQPYKFDPTIPTHTYAQQLVDQTMAAHPKLLILMLHIVPPGKSTNVVVGSSIGRFGKPADSDDMRAINTGIPNLEVNGRRFEVETRLLDASGKTLGAVGIVFPYKPGDDKGALKREGFAIRDELRAKIPTLAKLMEPVAPVAVADPHPTATLIGRSSADWHPGYSGDFDHFGVDVRGNRLFLAAEDHGSVELFNLKTGRHERTLHGIGVQTPHAFVYLPKHNRLIITDSGTSMSKILNATTLKVVGHINLAPGADSAEYDPSTGHLYIVTGGKDVGMKDCFLNDVDPLTGHVYAKLKFDSDHVEAVKAEQHGNRLFVNVADQNYVAVVDKKTLKVIAHWPLSGARTNLTMALDEADHRLFVGTRNPSKLFVLNTDTGATVAMLDAPATSDGLFWDSARKRVYVPGGDGHLGVFQRVTPNLYAARPWIASAIGAKSGIVVPQLDRLYLAASPGEHGKGGEILWFKLGN</sequence>
<gene>
    <name evidence="2" type="ORF">CS053_10155</name>
</gene>
<name>A0A5B9E2R2_9GAMM</name>
<feature type="signal peptide" evidence="1">
    <location>
        <begin position="1"/>
        <end position="19"/>
    </location>
</feature>
<keyword evidence="1" id="KW-0732">Signal</keyword>
<dbReference type="AlphaFoldDB" id="A0A5B9E2R2"/>
<dbReference type="InterPro" id="IPR011048">
    <property type="entry name" value="Haem_d1_sf"/>
</dbReference>
<reference evidence="2 3" key="1">
    <citation type="submission" date="2019-08" db="EMBL/GenBank/DDBJ databases">
        <title>Complete genome sequence of Rhodanobacter glycinis strain T01E-68 isolated from tomato root.</title>
        <authorList>
            <person name="Weon H.-Y."/>
            <person name="Lee S.A."/>
        </authorList>
    </citation>
    <scope>NUCLEOTIDE SEQUENCE [LARGE SCALE GENOMIC DNA]</scope>
    <source>
        <strain evidence="2 3">T01E-68</strain>
    </source>
</reference>
<evidence type="ECO:0008006" key="4">
    <source>
        <dbReference type="Google" id="ProtNLM"/>
    </source>
</evidence>
<proteinExistence type="predicted"/>
<dbReference type="Gene3D" id="2.130.10.10">
    <property type="entry name" value="YVTN repeat-like/Quinoprotein amine dehydrogenase"/>
    <property type="match status" value="2"/>
</dbReference>
<dbReference type="InterPro" id="IPR051200">
    <property type="entry name" value="Host-pathogen_enzymatic-act"/>
</dbReference>
<organism evidence="2 3">
    <name type="scientific">Rhodanobacter glycinis</name>
    <dbReference type="NCBI Taxonomy" id="582702"/>
    <lineage>
        <taxon>Bacteria</taxon>
        <taxon>Pseudomonadati</taxon>
        <taxon>Pseudomonadota</taxon>
        <taxon>Gammaproteobacteria</taxon>
        <taxon>Lysobacterales</taxon>
        <taxon>Rhodanobacteraceae</taxon>
        <taxon>Rhodanobacter</taxon>
    </lineage>
</organism>
<evidence type="ECO:0000256" key="1">
    <source>
        <dbReference type="SAM" id="SignalP"/>
    </source>
</evidence>
<dbReference type="RefSeq" id="WP_147627337.1">
    <property type="nucleotide sequence ID" value="NZ_CP042807.1"/>
</dbReference>
<dbReference type="PANTHER" id="PTHR47197">
    <property type="entry name" value="PROTEIN NIRF"/>
    <property type="match status" value="1"/>
</dbReference>
<accession>A0A5B9E2R2</accession>
<protein>
    <recommendedName>
        <fullName evidence="4">DNA-binding beta-propeller fold protein YncE</fullName>
    </recommendedName>
</protein>
<feature type="chain" id="PRO_5022986142" description="DNA-binding beta-propeller fold protein YncE" evidence="1">
    <location>
        <begin position="20"/>
        <end position="614"/>
    </location>
</feature>
<dbReference type="PANTHER" id="PTHR47197:SF3">
    <property type="entry name" value="DIHYDRO-HEME D1 DEHYDROGENASE"/>
    <property type="match status" value="1"/>
</dbReference>
<evidence type="ECO:0000313" key="3">
    <source>
        <dbReference type="Proteomes" id="UP000321807"/>
    </source>
</evidence>
<dbReference type="Proteomes" id="UP000321807">
    <property type="component" value="Chromosome"/>
</dbReference>
<dbReference type="SUPFAM" id="SSF51004">
    <property type="entry name" value="C-terminal (heme d1) domain of cytochrome cd1-nitrite reductase"/>
    <property type="match status" value="1"/>
</dbReference>
<dbReference type="InterPro" id="IPR015943">
    <property type="entry name" value="WD40/YVTN_repeat-like_dom_sf"/>
</dbReference>
<dbReference type="KEGG" id="rgl:CS053_10155"/>